<keyword evidence="1" id="KW-0812">Transmembrane</keyword>
<keyword evidence="1" id="KW-1133">Transmembrane helix</keyword>
<evidence type="ECO:0000313" key="3">
    <source>
        <dbReference type="Proteomes" id="UP000198210"/>
    </source>
</evidence>
<protein>
    <submittedName>
        <fullName evidence="2">Low temperature requirement A protein (LtrA)</fullName>
    </submittedName>
</protein>
<feature type="transmembrane region" description="Helical" evidence="1">
    <location>
        <begin position="86"/>
        <end position="104"/>
    </location>
</feature>
<keyword evidence="3" id="KW-1185">Reference proteome</keyword>
<evidence type="ECO:0000256" key="1">
    <source>
        <dbReference type="SAM" id="Phobius"/>
    </source>
</evidence>
<gene>
    <name evidence="2" type="ORF">GA0074704_4503</name>
</gene>
<dbReference type="AlphaFoldDB" id="A0A1C5JHG8"/>
<keyword evidence="1" id="KW-0472">Membrane</keyword>
<accession>A0A1C5JHG8</accession>
<evidence type="ECO:0000313" key="2">
    <source>
        <dbReference type="EMBL" id="SCG69933.1"/>
    </source>
</evidence>
<name>A0A1C5JHG8_9ACTN</name>
<feature type="transmembrane region" description="Helical" evidence="1">
    <location>
        <begin position="33"/>
        <end position="56"/>
    </location>
</feature>
<reference evidence="2 3" key="1">
    <citation type="submission" date="2016-06" db="EMBL/GenBank/DDBJ databases">
        <authorList>
            <person name="Kjaerup R.B."/>
            <person name="Dalgaard T.S."/>
            <person name="Juul-Madsen H.R."/>
        </authorList>
    </citation>
    <scope>NUCLEOTIDE SEQUENCE [LARGE SCALE GENOMIC DNA]</scope>
    <source>
        <strain evidence="2 3">DSM 45097</strain>
    </source>
</reference>
<dbReference type="EMBL" id="LT607751">
    <property type="protein sequence ID" value="SCG69933.1"/>
    <property type="molecule type" value="Genomic_DNA"/>
</dbReference>
<feature type="transmembrane region" description="Helical" evidence="1">
    <location>
        <begin position="63"/>
        <end position="80"/>
    </location>
</feature>
<organism evidence="2 3">
    <name type="scientific">Micromonospora siamensis</name>
    <dbReference type="NCBI Taxonomy" id="299152"/>
    <lineage>
        <taxon>Bacteria</taxon>
        <taxon>Bacillati</taxon>
        <taxon>Actinomycetota</taxon>
        <taxon>Actinomycetes</taxon>
        <taxon>Micromonosporales</taxon>
        <taxon>Micromonosporaceae</taxon>
        <taxon>Micromonospora</taxon>
    </lineage>
</organism>
<dbReference type="Proteomes" id="UP000198210">
    <property type="component" value="Chromosome I"/>
</dbReference>
<sequence length="136" mass="14606">MITGVIFFALALKDLLAEAADPASPLWGVPLGGFWITVFYGGVALYLLSVGGCAYLALRSVRWPLLVGVLVLAGLAPLAAPLPELVALGVLALVVLAVVTAETLSEDGRRRQVRQLALAEQYAAEQEQSRWRREHL</sequence>
<proteinExistence type="predicted"/>